<evidence type="ECO:0000259" key="10">
    <source>
        <dbReference type="PROSITE" id="PS51969"/>
    </source>
</evidence>
<dbReference type="PROSITE" id="PS51762">
    <property type="entry name" value="GH16_2"/>
    <property type="match status" value="1"/>
</dbReference>
<keyword evidence="7" id="KW-0325">Glycoprotein</keyword>
<feature type="domain" description="CBM39" evidence="10">
    <location>
        <begin position="15"/>
        <end position="120"/>
    </location>
</feature>
<reference evidence="11" key="1">
    <citation type="journal article" date="2023" name="Insect Mol. Biol.">
        <title>Genome sequencing provides insights into the evolution of gene families encoding plant cell wall-degrading enzymes in longhorned beetles.</title>
        <authorList>
            <person name="Shin N.R."/>
            <person name="Okamura Y."/>
            <person name="Kirsch R."/>
            <person name="Pauchet Y."/>
        </authorList>
    </citation>
    <scope>NUCLEOTIDE SEQUENCE</scope>
    <source>
        <strain evidence="11">AMC_N1</strain>
    </source>
</reference>
<evidence type="ECO:0000256" key="1">
    <source>
        <dbReference type="ARBA" id="ARBA00004613"/>
    </source>
</evidence>
<comment type="similarity">
    <text evidence="2">Belongs to the insect beta-1,3-glucan binding protein family.</text>
</comment>
<dbReference type="GO" id="GO:0045088">
    <property type="term" value="P:regulation of innate immune response"/>
    <property type="evidence" value="ECO:0007669"/>
    <property type="project" value="UniProtKB-ARBA"/>
</dbReference>
<dbReference type="InterPro" id="IPR013320">
    <property type="entry name" value="ConA-like_dom_sf"/>
</dbReference>
<comment type="subcellular location">
    <subcellularLocation>
        <location evidence="1">Secreted</location>
    </subcellularLocation>
</comment>
<keyword evidence="6" id="KW-0391">Immunity</keyword>
<evidence type="ECO:0000256" key="5">
    <source>
        <dbReference type="ARBA" id="ARBA00022729"/>
    </source>
</evidence>
<evidence type="ECO:0000313" key="12">
    <source>
        <dbReference type="Proteomes" id="UP001162162"/>
    </source>
</evidence>
<dbReference type="PANTHER" id="PTHR10963">
    <property type="entry name" value="GLYCOSYL HYDROLASE-RELATED"/>
    <property type="match status" value="1"/>
</dbReference>
<dbReference type="GO" id="GO:0030246">
    <property type="term" value="F:carbohydrate binding"/>
    <property type="evidence" value="ECO:0007669"/>
    <property type="project" value="InterPro"/>
</dbReference>
<dbReference type="GO" id="GO:0005576">
    <property type="term" value="C:extracellular region"/>
    <property type="evidence" value="ECO:0007669"/>
    <property type="project" value="UniProtKB-SubCell"/>
</dbReference>
<dbReference type="FunFam" id="2.60.40.2140:FF:000001">
    <property type="entry name" value="Beta-1,3-glucan-binding protein"/>
    <property type="match status" value="1"/>
</dbReference>
<feature type="compositionally biased region" description="Low complexity" evidence="8">
    <location>
        <begin position="123"/>
        <end position="138"/>
    </location>
</feature>
<keyword evidence="4" id="KW-0399">Innate immunity</keyword>
<dbReference type="InterPro" id="IPR035806">
    <property type="entry name" value="GH16_GRP_C"/>
</dbReference>
<protein>
    <recommendedName>
        <fullName evidence="13">Beta-1,3-glucan-binding protein</fullName>
    </recommendedName>
</protein>
<evidence type="ECO:0000256" key="3">
    <source>
        <dbReference type="ARBA" id="ARBA00022525"/>
    </source>
</evidence>
<dbReference type="GO" id="GO:0004553">
    <property type="term" value="F:hydrolase activity, hydrolyzing O-glycosyl compounds"/>
    <property type="evidence" value="ECO:0007669"/>
    <property type="project" value="InterPro"/>
</dbReference>
<evidence type="ECO:0008006" key="13">
    <source>
        <dbReference type="Google" id="ProtNLM"/>
    </source>
</evidence>
<dbReference type="GO" id="GO:0045087">
    <property type="term" value="P:innate immune response"/>
    <property type="evidence" value="ECO:0007669"/>
    <property type="project" value="UniProtKB-KW"/>
</dbReference>
<dbReference type="Gene3D" id="2.60.40.2140">
    <property type="entry name" value="Beta-1,3-glucan-recognition protein, N-terminal domain"/>
    <property type="match status" value="1"/>
</dbReference>
<organism evidence="11 12">
    <name type="scientific">Aromia moschata</name>
    <dbReference type="NCBI Taxonomy" id="1265417"/>
    <lineage>
        <taxon>Eukaryota</taxon>
        <taxon>Metazoa</taxon>
        <taxon>Ecdysozoa</taxon>
        <taxon>Arthropoda</taxon>
        <taxon>Hexapoda</taxon>
        <taxon>Insecta</taxon>
        <taxon>Pterygota</taxon>
        <taxon>Neoptera</taxon>
        <taxon>Endopterygota</taxon>
        <taxon>Coleoptera</taxon>
        <taxon>Polyphaga</taxon>
        <taxon>Cucujiformia</taxon>
        <taxon>Chrysomeloidea</taxon>
        <taxon>Cerambycidae</taxon>
        <taxon>Cerambycinae</taxon>
        <taxon>Callichromatini</taxon>
        <taxon>Aromia</taxon>
    </lineage>
</organism>
<keyword evidence="12" id="KW-1185">Reference proteome</keyword>
<sequence length="487" mass="54540">MWRLLLLCAFARAQYEVPDALVEAYTPRGFSVSIPDEEGIKLFAFHGKINEEMDGREAGTFSRDILKPKNGRWTFSDSSTKLKAGDIIYYWTYVEYAADGKNKLGYPNDDQMFVVKELVERSTSPTTSRATAPPVVTTSKPVTQTSPQGGGCQSTETRFTGGRTTCQGKLIFNENFNVGLREKFWNLEQRFAGSPVLRRSEDYEFVIYMNRSETLLVERNKLTLKPILLEDIYGKGHVTQSFSLGESCTGVLGSPECGIKPDAGFILPPVLSSRINSKKKFSFKYGKIEIRAKFPKGNWIYPELYLNSDNDDYGLDYDSGQIRIAYAPGNEDLSKILEGGVILGSSIAARKYGIKTIEKHTSWANEYHRFGVIWKPDSITVTVDDKVYGAIYPPSGGFGSLGPNLQVLNAERWKGGTSLTPFDKEMYVTLGVGVGGFNFEDKSDGSKPWKNGARSSVKDFYKAQPEWSSTWNEDSKLEIDYVRVWAL</sequence>
<dbReference type="PANTHER" id="PTHR10963:SF60">
    <property type="entry name" value="GRAM-NEGATIVE BACTERIA-BINDING PROTEIN 1-RELATED"/>
    <property type="match status" value="1"/>
</dbReference>
<accession>A0AAV8Y1C3</accession>
<evidence type="ECO:0000259" key="9">
    <source>
        <dbReference type="PROSITE" id="PS51762"/>
    </source>
</evidence>
<evidence type="ECO:0000256" key="2">
    <source>
        <dbReference type="ARBA" id="ARBA00008781"/>
    </source>
</evidence>
<dbReference type="SUPFAM" id="SSF49899">
    <property type="entry name" value="Concanavalin A-like lectins/glucanases"/>
    <property type="match status" value="1"/>
</dbReference>
<feature type="compositionally biased region" description="Polar residues" evidence="8">
    <location>
        <begin position="139"/>
        <end position="153"/>
    </location>
</feature>
<gene>
    <name evidence="11" type="ORF">NQ318_016133</name>
</gene>
<dbReference type="CDD" id="cd02179">
    <property type="entry name" value="GH16_beta_GRP"/>
    <property type="match status" value="1"/>
</dbReference>
<keyword evidence="5" id="KW-0732">Signal</keyword>
<evidence type="ECO:0000256" key="4">
    <source>
        <dbReference type="ARBA" id="ARBA00022588"/>
    </source>
</evidence>
<dbReference type="GO" id="GO:0005975">
    <property type="term" value="P:carbohydrate metabolic process"/>
    <property type="evidence" value="ECO:0007669"/>
    <property type="project" value="InterPro"/>
</dbReference>
<feature type="domain" description="GH16" evidence="9">
    <location>
        <begin position="189"/>
        <end position="487"/>
    </location>
</feature>
<evidence type="ECO:0000256" key="7">
    <source>
        <dbReference type="ARBA" id="ARBA00023180"/>
    </source>
</evidence>
<dbReference type="AlphaFoldDB" id="A0AAV8Y1C3"/>
<dbReference type="InterPro" id="IPR043030">
    <property type="entry name" value="BGBP_N_sf"/>
</dbReference>
<dbReference type="EMBL" id="JAPWTK010000257">
    <property type="protein sequence ID" value="KAJ8944326.1"/>
    <property type="molecule type" value="Genomic_DNA"/>
</dbReference>
<dbReference type="InterPro" id="IPR000757">
    <property type="entry name" value="Beta-glucanase-like"/>
</dbReference>
<proteinExistence type="inferred from homology"/>
<name>A0AAV8Y1C3_9CUCU</name>
<feature type="region of interest" description="Disordered" evidence="8">
    <location>
        <begin position="123"/>
        <end position="153"/>
    </location>
</feature>
<dbReference type="InterPro" id="IPR050546">
    <property type="entry name" value="Glycosyl_Hydrlase_16"/>
</dbReference>
<dbReference type="InterPro" id="IPR031756">
    <property type="entry name" value="BGBP_N"/>
</dbReference>
<evidence type="ECO:0000256" key="8">
    <source>
        <dbReference type="SAM" id="MobiDB-lite"/>
    </source>
</evidence>
<evidence type="ECO:0000256" key="6">
    <source>
        <dbReference type="ARBA" id="ARBA00022859"/>
    </source>
</evidence>
<dbReference type="Proteomes" id="UP001162162">
    <property type="component" value="Unassembled WGS sequence"/>
</dbReference>
<dbReference type="Gene3D" id="2.60.120.200">
    <property type="match status" value="1"/>
</dbReference>
<comment type="caution">
    <text evidence="11">The sequence shown here is derived from an EMBL/GenBank/DDBJ whole genome shotgun (WGS) entry which is preliminary data.</text>
</comment>
<dbReference type="PROSITE" id="PS51969">
    <property type="entry name" value="CBM39"/>
    <property type="match status" value="1"/>
</dbReference>
<evidence type="ECO:0000313" key="11">
    <source>
        <dbReference type="EMBL" id="KAJ8944326.1"/>
    </source>
</evidence>
<keyword evidence="3" id="KW-0964">Secreted</keyword>
<dbReference type="Pfam" id="PF15886">
    <property type="entry name" value="CBM39"/>
    <property type="match status" value="1"/>
</dbReference>